<evidence type="ECO:0000313" key="4">
    <source>
        <dbReference type="Proteomes" id="UP000018468"/>
    </source>
</evidence>
<dbReference type="Gene3D" id="4.10.60.10">
    <property type="entry name" value="Zinc finger, CCHC-type"/>
    <property type="match status" value="1"/>
</dbReference>
<dbReference type="PANTHER" id="PTHR46486">
    <property type="entry name" value="CCHC-TYPE DOMAIN-CONTAINING PROTEIN"/>
    <property type="match status" value="1"/>
</dbReference>
<dbReference type="eggNOG" id="KOG4400">
    <property type="taxonomic scope" value="Eukaryota"/>
</dbReference>
<keyword evidence="4" id="KW-1185">Reference proteome</keyword>
<dbReference type="GO" id="GO:0008270">
    <property type="term" value="F:zinc ion binding"/>
    <property type="evidence" value="ECO:0007669"/>
    <property type="project" value="UniProtKB-KW"/>
</dbReference>
<dbReference type="SMART" id="SM00343">
    <property type="entry name" value="ZnF_C2HC"/>
    <property type="match status" value="3"/>
</dbReference>
<sequence length="143" mass="15761">HMFNPFVPEEEVTFFLKRFVDVQGPGQKVLDAGGYWNCRRRYLVRFRASAGLGGAVVHPPANFMIGASRGYLFYPGQPGGCRRCGKEGHVVVNCPCIICRRCGEEGHVAANCKKEPVCNLCGERGHMYNKCSGKSRTYAQAAS</sequence>
<keyword evidence="1" id="KW-0862">Zinc</keyword>
<dbReference type="Proteomes" id="UP000018468">
    <property type="component" value="Unassembled WGS sequence"/>
</dbReference>
<name>W5NM87_LEPOC</name>
<protein>
    <recommendedName>
        <fullName evidence="2">CCHC-type domain-containing protein</fullName>
    </recommendedName>
</protein>
<reference evidence="3" key="3">
    <citation type="submission" date="2025-09" db="UniProtKB">
        <authorList>
            <consortium name="Ensembl"/>
        </authorList>
    </citation>
    <scope>IDENTIFICATION</scope>
</reference>
<feature type="domain" description="CCHC-type" evidence="2">
    <location>
        <begin position="99"/>
        <end position="114"/>
    </location>
</feature>
<accession>W5NM87</accession>
<dbReference type="AlphaFoldDB" id="W5NM87"/>
<proteinExistence type="predicted"/>
<dbReference type="InterPro" id="IPR036875">
    <property type="entry name" value="Znf_CCHC_sf"/>
</dbReference>
<reference evidence="4" key="1">
    <citation type="submission" date="2011-12" db="EMBL/GenBank/DDBJ databases">
        <title>The Draft Genome of Lepisosteus oculatus.</title>
        <authorList>
            <consortium name="The Broad Institute Genome Assembly &amp; Analysis Group"/>
            <consortium name="Computational R&amp;D Group"/>
            <consortium name="and Sequencing Platform"/>
            <person name="Di Palma F."/>
            <person name="Alfoldi J."/>
            <person name="Johnson J."/>
            <person name="Berlin A."/>
            <person name="Gnerre S."/>
            <person name="Jaffe D."/>
            <person name="MacCallum I."/>
            <person name="Young S."/>
            <person name="Walker B.J."/>
            <person name="Lander E.S."/>
            <person name="Lindblad-Toh K."/>
        </authorList>
    </citation>
    <scope>NUCLEOTIDE SEQUENCE [LARGE SCALE GENOMIC DNA]</scope>
</reference>
<dbReference type="HOGENOM" id="CLU_045922_2_0_1"/>
<feature type="domain" description="CCHC-type" evidence="2">
    <location>
        <begin position="81"/>
        <end position="95"/>
    </location>
</feature>
<dbReference type="Pfam" id="PF23058">
    <property type="entry name" value="RBD_ZCCHC3_2nd"/>
    <property type="match status" value="1"/>
</dbReference>
<dbReference type="SUPFAM" id="SSF57756">
    <property type="entry name" value="Retrovirus zinc finger-like domains"/>
    <property type="match status" value="1"/>
</dbReference>
<organism evidence="3 4">
    <name type="scientific">Lepisosteus oculatus</name>
    <name type="common">Spotted gar</name>
    <dbReference type="NCBI Taxonomy" id="7918"/>
    <lineage>
        <taxon>Eukaryota</taxon>
        <taxon>Metazoa</taxon>
        <taxon>Chordata</taxon>
        <taxon>Craniata</taxon>
        <taxon>Vertebrata</taxon>
        <taxon>Euteleostomi</taxon>
        <taxon>Actinopterygii</taxon>
        <taxon>Neopterygii</taxon>
        <taxon>Holostei</taxon>
        <taxon>Semionotiformes</taxon>
        <taxon>Lepisosteidae</taxon>
        <taxon>Lepisosteus</taxon>
    </lineage>
</organism>
<dbReference type="InterPro" id="IPR057811">
    <property type="entry name" value="RBD_ZCCHC3_2nd"/>
</dbReference>
<evidence type="ECO:0000313" key="3">
    <source>
        <dbReference type="Ensembl" id="ENSLOCP00000021746.1"/>
    </source>
</evidence>
<dbReference type="GeneTree" id="ENSGT00530000063983"/>
<evidence type="ECO:0000259" key="2">
    <source>
        <dbReference type="PROSITE" id="PS50158"/>
    </source>
</evidence>
<keyword evidence="1" id="KW-0863">Zinc-finger</keyword>
<evidence type="ECO:0000256" key="1">
    <source>
        <dbReference type="PROSITE-ProRule" id="PRU00047"/>
    </source>
</evidence>
<dbReference type="STRING" id="7918.ENSLOCP00000021746"/>
<dbReference type="Pfam" id="PF00098">
    <property type="entry name" value="zf-CCHC"/>
    <property type="match status" value="2"/>
</dbReference>
<dbReference type="InterPro" id="IPR001878">
    <property type="entry name" value="Znf_CCHC"/>
</dbReference>
<keyword evidence="1" id="KW-0479">Metal-binding</keyword>
<dbReference type="InParanoid" id="W5NM87"/>
<reference evidence="3" key="2">
    <citation type="submission" date="2025-08" db="UniProtKB">
        <authorList>
            <consortium name="Ensembl"/>
        </authorList>
    </citation>
    <scope>IDENTIFICATION</scope>
</reference>
<dbReference type="PANTHER" id="PTHR46486:SF1">
    <property type="entry name" value="CCHC-TYPE DOMAIN-CONTAINING PROTEIN"/>
    <property type="match status" value="1"/>
</dbReference>
<dbReference type="PROSITE" id="PS50158">
    <property type="entry name" value="ZF_CCHC"/>
    <property type="match status" value="2"/>
</dbReference>
<dbReference type="GO" id="GO:0003676">
    <property type="term" value="F:nucleic acid binding"/>
    <property type="evidence" value="ECO:0007669"/>
    <property type="project" value="InterPro"/>
</dbReference>
<dbReference type="Ensembl" id="ENSLOCT00000021783.1">
    <property type="protein sequence ID" value="ENSLOCP00000021746.1"/>
    <property type="gene ID" value="ENSLOCG00000017641.1"/>
</dbReference>